<name>A0ABQ9XZB2_9EUKA</name>
<evidence type="ECO:0000256" key="1">
    <source>
        <dbReference type="SAM" id="MobiDB-lite"/>
    </source>
</evidence>
<proteinExistence type="predicted"/>
<feature type="compositionally biased region" description="Polar residues" evidence="1">
    <location>
        <begin position="45"/>
        <end position="78"/>
    </location>
</feature>
<dbReference type="EMBL" id="JARBJD010000052">
    <property type="protein sequence ID" value="KAK2956804.1"/>
    <property type="molecule type" value="Genomic_DNA"/>
</dbReference>
<sequence>MQSGKLDLSQAPACEHSPPLREANDNENPRPDNQVHQIDRHHTDSPNVHNNPQQETENTSNVSSINAQVQSLNLQPPETHSLEHPFKTSE</sequence>
<evidence type="ECO:0000313" key="3">
    <source>
        <dbReference type="Proteomes" id="UP001281761"/>
    </source>
</evidence>
<evidence type="ECO:0000313" key="2">
    <source>
        <dbReference type="EMBL" id="KAK2956804.1"/>
    </source>
</evidence>
<feature type="compositionally biased region" description="Basic and acidic residues" evidence="1">
    <location>
        <begin position="80"/>
        <end position="90"/>
    </location>
</feature>
<feature type="region of interest" description="Disordered" evidence="1">
    <location>
        <begin position="1"/>
        <end position="90"/>
    </location>
</feature>
<accession>A0ABQ9XZB2</accession>
<reference evidence="2 3" key="1">
    <citation type="journal article" date="2022" name="bioRxiv">
        <title>Genomics of Preaxostyla Flagellates Illuminates Evolutionary Transitions and the Path Towards Mitochondrial Loss.</title>
        <authorList>
            <person name="Novak L.V.F."/>
            <person name="Treitli S.C."/>
            <person name="Pyrih J."/>
            <person name="Halakuc P."/>
            <person name="Pipaliya S.V."/>
            <person name="Vacek V."/>
            <person name="Brzon O."/>
            <person name="Soukal P."/>
            <person name="Eme L."/>
            <person name="Dacks J.B."/>
            <person name="Karnkowska A."/>
            <person name="Elias M."/>
            <person name="Hampl V."/>
        </authorList>
    </citation>
    <scope>NUCLEOTIDE SEQUENCE [LARGE SCALE GENOMIC DNA]</scope>
    <source>
        <strain evidence="2">NAU3</strain>
        <tissue evidence="2">Gut</tissue>
    </source>
</reference>
<keyword evidence="3" id="KW-1185">Reference proteome</keyword>
<comment type="caution">
    <text evidence="2">The sequence shown here is derived from an EMBL/GenBank/DDBJ whole genome shotgun (WGS) entry which is preliminary data.</text>
</comment>
<feature type="compositionally biased region" description="Basic and acidic residues" evidence="1">
    <location>
        <begin position="18"/>
        <end position="30"/>
    </location>
</feature>
<dbReference type="Proteomes" id="UP001281761">
    <property type="component" value="Unassembled WGS sequence"/>
</dbReference>
<gene>
    <name evidence="2" type="ORF">BLNAU_8257</name>
</gene>
<organism evidence="2 3">
    <name type="scientific">Blattamonas nauphoetae</name>
    <dbReference type="NCBI Taxonomy" id="2049346"/>
    <lineage>
        <taxon>Eukaryota</taxon>
        <taxon>Metamonada</taxon>
        <taxon>Preaxostyla</taxon>
        <taxon>Oxymonadida</taxon>
        <taxon>Blattamonas</taxon>
    </lineage>
</organism>
<protein>
    <submittedName>
        <fullName evidence="2">Uncharacterized protein</fullName>
    </submittedName>
</protein>